<dbReference type="AlphaFoldDB" id="A0A6L5GTD0"/>
<dbReference type="Pfam" id="PF00717">
    <property type="entry name" value="Peptidase_S24"/>
    <property type="match status" value="1"/>
</dbReference>
<accession>A0A6L5GTD0</accession>
<dbReference type="SUPFAM" id="SSF51306">
    <property type="entry name" value="LexA/Signal peptidase"/>
    <property type="match status" value="1"/>
</dbReference>
<dbReference type="InterPro" id="IPR015927">
    <property type="entry name" value="Peptidase_S24_S26A/B/C"/>
</dbReference>
<reference evidence="2" key="1">
    <citation type="journal article" date="2020" name="Appl. Environ. Microbiol.">
        <title>Medium-Chain Fatty Acid Synthesis by 'Candidatus Weimeria bifida' gen. nov., sp. nov., and 'Candidatus Pseudoramibacter fermentans' sp. nov.</title>
        <authorList>
            <person name="Scarborough M.J."/>
            <person name="Myers K.S."/>
            <person name="Donohue T.J."/>
            <person name="Noguera D.R."/>
        </authorList>
    </citation>
    <scope>NUCLEOTIDE SEQUENCE</scope>
    <source>
        <strain evidence="2">EUB1.1</strain>
    </source>
</reference>
<feature type="domain" description="Peptidase S24/S26A/S26B/S26C" evidence="1">
    <location>
        <begin position="29"/>
        <end position="120"/>
    </location>
</feature>
<dbReference type="EMBL" id="VOGB01000004">
    <property type="protein sequence ID" value="MQM73096.1"/>
    <property type="molecule type" value="Genomic_DNA"/>
</dbReference>
<proteinExistence type="predicted"/>
<evidence type="ECO:0000313" key="3">
    <source>
        <dbReference type="Proteomes" id="UP000473648"/>
    </source>
</evidence>
<evidence type="ECO:0000313" key="2">
    <source>
        <dbReference type="EMBL" id="MQM73096.1"/>
    </source>
</evidence>
<dbReference type="Proteomes" id="UP000473648">
    <property type="component" value="Unassembled WGS sequence"/>
</dbReference>
<dbReference type="Gene3D" id="2.10.109.10">
    <property type="entry name" value="Umud Fragment, subunit A"/>
    <property type="match status" value="1"/>
</dbReference>
<evidence type="ECO:0000259" key="1">
    <source>
        <dbReference type="Pfam" id="PF00717"/>
    </source>
</evidence>
<comment type="caution">
    <text evidence="2">The sequence shown here is derived from an EMBL/GenBank/DDBJ whole genome shotgun (WGS) entry which is preliminary data.</text>
</comment>
<dbReference type="InterPro" id="IPR036286">
    <property type="entry name" value="LexA/Signal_pep-like_sf"/>
</dbReference>
<gene>
    <name evidence="2" type="ORF">FRC53_06700</name>
</gene>
<name>A0A6L5GTD0_9FIRM</name>
<organism evidence="2 3">
    <name type="scientific">Candidatus Pseudoramibacter fermentans</name>
    <dbReference type="NCBI Taxonomy" id="2594427"/>
    <lineage>
        <taxon>Bacteria</taxon>
        <taxon>Bacillati</taxon>
        <taxon>Bacillota</taxon>
        <taxon>Clostridia</taxon>
        <taxon>Eubacteriales</taxon>
        <taxon>Eubacteriaceae</taxon>
        <taxon>Pseudoramibacter</taxon>
    </lineage>
</organism>
<protein>
    <recommendedName>
        <fullName evidence="1">Peptidase S24/S26A/S26B/S26C domain-containing protein</fullName>
    </recommendedName>
</protein>
<keyword evidence="3" id="KW-1185">Reference proteome</keyword>
<sequence>MKWVHNVAAFAPSNPYLADLEETTWEEIPKIHKNGQDYVYVSVKDNTMYDRYIKGDLVIIKLDENPETSVVGDALVLLPDDTVCLKQIKFGAKKVKLIDRNELDPKSVSYPKDQVKCLGVPTSVIRA</sequence>